<sequence>PPSLTNITLIYLPLNTTFHLEPLDQWIIASFKSAYYQQYANFIVRYFNTNNQAPPKLDLLSAIYLMADAWEAISTSIIQNCGKHFGLM</sequence>
<comment type="caution">
    <text evidence="2">The sequence shown here is derived from an EMBL/GenBank/DDBJ whole genome shotgun (WGS) entry which is preliminary data.</text>
</comment>
<dbReference type="OrthoDB" id="3853970at2759"/>
<evidence type="ECO:0000313" key="3">
    <source>
        <dbReference type="Proteomes" id="UP000246991"/>
    </source>
</evidence>
<feature type="non-terminal residue" evidence="2">
    <location>
        <position position="88"/>
    </location>
</feature>
<proteinExistence type="predicted"/>
<feature type="domain" description="DDE-1" evidence="1">
    <location>
        <begin position="4"/>
        <end position="81"/>
    </location>
</feature>
<dbReference type="InterPro" id="IPR004875">
    <property type="entry name" value="DDE_SF_endonuclease_dom"/>
</dbReference>
<dbReference type="STRING" id="42249.A0A317SPK8"/>
<dbReference type="Pfam" id="PF03184">
    <property type="entry name" value="DDE_1"/>
    <property type="match status" value="1"/>
</dbReference>
<evidence type="ECO:0000259" key="1">
    <source>
        <dbReference type="Pfam" id="PF03184"/>
    </source>
</evidence>
<evidence type="ECO:0000313" key="2">
    <source>
        <dbReference type="EMBL" id="PWW75091.1"/>
    </source>
</evidence>
<feature type="non-terminal residue" evidence="2">
    <location>
        <position position="1"/>
    </location>
</feature>
<dbReference type="AlphaFoldDB" id="A0A317SPK8"/>
<accession>A0A317SPK8</accession>
<protein>
    <recommendedName>
        <fullName evidence="1">DDE-1 domain-containing protein</fullName>
    </recommendedName>
</protein>
<organism evidence="2 3">
    <name type="scientific">Tuber magnatum</name>
    <name type="common">white Piedmont truffle</name>
    <dbReference type="NCBI Taxonomy" id="42249"/>
    <lineage>
        <taxon>Eukaryota</taxon>
        <taxon>Fungi</taxon>
        <taxon>Dikarya</taxon>
        <taxon>Ascomycota</taxon>
        <taxon>Pezizomycotina</taxon>
        <taxon>Pezizomycetes</taxon>
        <taxon>Pezizales</taxon>
        <taxon>Tuberaceae</taxon>
        <taxon>Tuber</taxon>
    </lineage>
</organism>
<dbReference type="Proteomes" id="UP000246991">
    <property type="component" value="Unassembled WGS sequence"/>
</dbReference>
<reference evidence="2 3" key="1">
    <citation type="submission" date="2018-03" db="EMBL/GenBank/DDBJ databases">
        <title>Genomes of Pezizomycetes fungi and the evolution of truffles.</title>
        <authorList>
            <person name="Murat C."/>
            <person name="Payen T."/>
            <person name="Noel B."/>
            <person name="Kuo A."/>
            <person name="Martin F.M."/>
        </authorList>
    </citation>
    <scope>NUCLEOTIDE SEQUENCE [LARGE SCALE GENOMIC DNA]</scope>
    <source>
        <strain evidence="2">091103-1</strain>
    </source>
</reference>
<dbReference type="EMBL" id="PYWC01000052">
    <property type="protein sequence ID" value="PWW75091.1"/>
    <property type="molecule type" value="Genomic_DNA"/>
</dbReference>
<dbReference type="GO" id="GO:0003676">
    <property type="term" value="F:nucleic acid binding"/>
    <property type="evidence" value="ECO:0007669"/>
    <property type="project" value="InterPro"/>
</dbReference>
<keyword evidence="3" id="KW-1185">Reference proteome</keyword>
<gene>
    <name evidence="2" type="ORF">C7212DRAFT_149662</name>
</gene>
<name>A0A317SPK8_9PEZI</name>